<organism evidence="1 2">
    <name type="scientific">Psilocybe cubensis</name>
    <name type="common">Psychedelic mushroom</name>
    <name type="synonym">Stropharia cubensis</name>
    <dbReference type="NCBI Taxonomy" id="181762"/>
    <lineage>
        <taxon>Eukaryota</taxon>
        <taxon>Fungi</taxon>
        <taxon>Dikarya</taxon>
        <taxon>Basidiomycota</taxon>
        <taxon>Agaricomycotina</taxon>
        <taxon>Agaricomycetes</taxon>
        <taxon>Agaricomycetidae</taxon>
        <taxon>Agaricales</taxon>
        <taxon>Agaricineae</taxon>
        <taxon>Strophariaceae</taxon>
        <taxon>Psilocybe</taxon>
    </lineage>
</organism>
<evidence type="ECO:0000313" key="1">
    <source>
        <dbReference type="EMBL" id="KAH9476267.1"/>
    </source>
</evidence>
<name>A0ACB8GLJ3_PSICU</name>
<proteinExistence type="predicted"/>
<dbReference type="Proteomes" id="UP000664032">
    <property type="component" value="Unassembled WGS sequence"/>
</dbReference>
<evidence type="ECO:0000313" key="2">
    <source>
        <dbReference type="Proteomes" id="UP000664032"/>
    </source>
</evidence>
<comment type="caution">
    <text evidence="1">The sequence shown here is derived from an EMBL/GenBank/DDBJ whole genome shotgun (WGS) entry which is preliminary data.</text>
</comment>
<dbReference type="EMBL" id="JAFIQS020000011">
    <property type="protein sequence ID" value="KAH9476267.1"/>
    <property type="molecule type" value="Genomic_DNA"/>
</dbReference>
<keyword evidence="2" id="KW-1185">Reference proteome</keyword>
<gene>
    <name evidence="1" type="ORF">JR316_0011838</name>
</gene>
<reference evidence="1" key="1">
    <citation type="submission" date="2021-10" db="EMBL/GenBank/DDBJ databases">
        <title>Psilocybe cubensis genome.</title>
        <authorList>
            <person name="Mckernan K.J."/>
            <person name="Crawford S."/>
            <person name="Trippe A."/>
            <person name="Kane L.T."/>
            <person name="Mclaughlin S."/>
        </authorList>
    </citation>
    <scope>NUCLEOTIDE SEQUENCE</scope>
    <source>
        <strain evidence="1">MGC-MH-2018</strain>
    </source>
</reference>
<sequence length="249" mass="27483">MPLRLIDDEDRNGYRIEALAIVVSGIAYGIVLMLFFNTFWLVVRTKEQRMRTYMLAYTCVMVALSTGAMIQEVIYLMRDVLSTSAERGDAQSLMVVLASLKGIPLTLPFTMWGADGVLIWRCIILYRGISSTSKYILYGTLAIISLATIGGDIIILSPLHLGKISRGTGVSIIAMSTVLCNSVLSGLVALRIIHYDRALRQTGMANHESLNSNYNRIVTICVESSILIVLVGTIFISCPRQGIFFNQFG</sequence>
<protein>
    <submittedName>
        <fullName evidence="1">Uncharacterized protein</fullName>
    </submittedName>
</protein>
<accession>A0ACB8GLJ3</accession>